<dbReference type="EMBL" id="BGPR01002321">
    <property type="protein sequence ID" value="GBM71578.1"/>
    <property type="molecule type" value="Genomic_DNA"/>
</dbReference>
<evidence type="ECO:0000313" key="2">
    <source>
        <dbReference type="Proteomes" id="UP000499080"/>
    </source>
</evidence>
<keyword evidence="2" id="KW-1185">Reference proteome</keyword>
<evidence type="ECO:0000313" key="1">
    <source>
        <dbReference type="EMBL" id="GBM71578.1"/>
    </source>
</evidence>
<name>A0A4Y2I1Y1_ARAVE</name>
<dbReference type="Proteomes" id="UP000499080">
    <property type="component" value="Unassembled WGS sequence"/>
</dbReference>
<dbReference type="AlphaFoldDB" id="A0A4Y2I1Y1"/>
<reference evidence="1 2" key="1">
    <citation type="journal article" date="2019" name="Sci. Rep.">
        <title>Orb-weaving spider Araneus ventricosus genome elucidates the spidroin gene catalogue.</title>
        <authorList>
            <person name="Kono N."/>
            <person name="Nakamura H."/>
            <person name="Ohtoshi R."/>
            <person name="Moran D.A.P."/>
            <person name="Shinohara A."/>
            <person name="Yoshida Y."/>
            <person name="Fujiwara M."/>
            <person name="Mori M."/>
            <person name="Tomita M."/>
            <person name="Arakawa K."/>
        </authorList>
    </citation>
    <scope>NUCLEOTIDE SEQUENCE [LARGE SCALE GENOMIC DNA]</scope>
</reference>
<comment type="caution">
    <text evidence="1">The sequence shown here is derived from an EMBL/GenBank/DDBJ whole genome shotgun (WGS) entry which is preliminary data.</text>
</comment>
<proteinExistence type="predicted"/>
<gene>
    <name evidence="1" type="ORF">AVEN_273267_1</name>
</gene>
<accession>A0A4Y2I1Y1</accession>
<organism evidence="1 2">
    <name type="scientific">Araneus ventricosus</name>
    <name type="common">Orbweaver spider</name>
    <name type="synonym">Epeira ventricosa</name>
    <dbReference type="NCBI Taxonomy" id="182803"/>
    <lineage>
        <taxon>Eukaryota</taxon>
        <taxon>Metazoa</taxon>
        <taxon>Ecdysozoa</taxon>
        <taxon>Arthropoda</taxon>
        <taxon>Chelicerata</taxon>
        <taxon>Arachnida</taxon>
        <taxon>Araneae</taxon>
        <taxon>Araneomorphae</taxon>
        <taxon>Entelegynae</taxon>
        <taxon>Araneoidea</taxon>
        <taxon>Araneidae</taxon>
        <taxon>Araneus</taxon>
    </lineage>
</organism>
<protein>
    <submittedName>
        <fullName evidence="1">Uncharacterized protein</fullName>
    </submittedName>
</protein>
<sequence length="115" mass="12550">MSTIISQPIKRAHLSPHGKKLPLDYLWALGVHSLNILNFRRIPGGNLLARCSAKVSDLGQQGSRFCQRAAICVGLAHTKSDVGSKMPFRWCGAEVWSGSSGLGIVLVMCSWFKIN</sequence>